<evidence type="ECO:0000256" key="4">
    <source>
        <dbReference type="ARBA" id="ARBA00023128"/>
    </source>
</evidence>
<evidence type="ECO:0000256" key="1">
    <source>
        <dbReference type="ARBA" id="ARBA00004173"/>
    </source>
</evidence>
<name>A0AAD5SPM0_9FUNG</name>
<dbReference type="GO" id="GO:0005739">
    <property type="term" value="C:mitochondrion"/>
    <property type="evidence" value="ECO:0007669"/>
    <property type="project" value="UniProtKB-SubCell"/>
</dbReference>
<reference evidence="6" key="1">
    <citation type="submission" date="2020-05" db="EMBL/GenBank/DDBJ databases">
        <title>Phylogenomic resolution of chytrid fungi.</title>
        <authorList>
            <person name="Stajich J.E."/>
            <person name="Amses K."/>
            <person name="Simmons R."/>
            <person name="Seto K."/>
            <person name="Myers J."/>
            <person name="Bonds A."/>
            <person name="Quandt C.A."/>
            <person name="Barry K."/>
            <person name="Liu P."/>
            <person name="Grigoriev I."/>
            <person name="Longcore J.E."/>
            <person name="James T.Y."/>
        </authorList>
    </citation>
    <scope>NUCLEOTIDE SEQUENCE</scope>
    <source>
        <strain evidence="6">JEL0513</strain>
    </source>
</reference>
<protein>
    <recommendedName>
        <fullName evidence="8">ATP synthase mitochondrial F1 complex assembly factor 1</fullName>
    </recommendedName>
</protein>
<dbReference type="InterPro" id="IPR010591">
    <property type="entry name" value="ATP11"/>
</dbReference>
<comment type="caution">
    <text evidence="6">The sequence shown here is derived from an EMBL/GenBank/DDBJ whole genome shotgun (WGS) entry which is preliminary data.</text>
</comment>
<feature type="compositionally biased region" description="Low complexity" evidence="5">
    <location>
        <begin position="84"/>
        <end position="98"/>
    </location>
</feature>
<keyword evidence="3" id="KW-0809">Transit peptide</keyword>
<dbReference type="Pfam" id="PF06644">
    <property type="entry name" value="ATP11"/>
    <property type="match status" value="1"/>
</dbReference>
<dbReference type="PANTHER" id="PTHR13126">
    <property type="entry name" value="CHAPERONE ATP11"/>
    <property type="match status" value="1"/>
</dbReference>
<evidence type="ECO:0000313" key="6">
    <source>
        <dbReference type="EMBL" id="KAJ3090550.1"/>
    </source>
</evidence>
<evidence type="ECO:0000256" key="3">
    <source>
        <dbReference type="ARBA" id="ARBA00022946"/>
    </source>
</evidence>
<dbReference type="GO" id="GO:0033615">
    <property type="term" value="P:mitochondrial proton-transporting ATP synthase complex assembly"/>
    <property type="evidence" value="ECO:0007669"/>
    <property type="project" value="TreeGrafter"/>
</dbReference>
<feature type="region of interest" description="Disordered" evidence="5">
    <location>
        <begin position="77"/>
        <end position="130"/>
    </location>
</feature>
<evidence type="ECO:0008006" key="8">
    <source>
        <dbReference type="Google" id="ProtNLM"/>
    </source>
</evidence>
<dbReference type="PANTHER" id="PTHR13126:SF0">
    <property type="entry name" value="ATP SYNTHASE MITOCHONDRIAL F1 COMPLEX ASSEMBLY FACTOR 1"/>
    <property type="match status" value="1"/>
</dbReference>
<evidence type="ECO:0000256" key="5">
    <source>
        <dbReference type="SAM" id="MobiDB-lite"/>
    </source>
</evidence>
<feature type="compositionally biased region" description="Low complexity" evidence="5">
    <location>
        <begin position="107"/>
        <end position="127"/>
    </location>
</feature>
<keyword evidence="4" id="KW-0496">Mitochondrion</keyword>
<accession>A0AAD5SPM0</accession>
<dbReference type="AlphaFoldDB" id="A0AAD5SPM0"/>
<comment type="similarity">
    <text evidence="2">Belongs to the ATP11 family.</text>
</comment>
<organism evidence="6 7">
    <name type="scientific">Physocladia obscura</name>
    <dbReference type="NCBI Taxonomy" id="109957"/>
    <lineage>
        <taxon>Eukaryota</taxon>
        <taxon>Fungi</taxon>
        <taxon>Fungi incertae sedis</taxon>
        <taxon>Chytridiomycota</taxon>
        <taxon>Chytridiomycota incertae sedis</taxon>
        <taxon>Chytridiomycetes</taxon>
        <taxon>Chytridiales</taxon>
        <taxon>Chytriomycetaceae</taxon>
        <taxon>Physocladia</taxon>
    </lineage>
</organism>
<dbReference type="Proteomes" id="UP001211907">
    <property type="component" value="Unassembled WGS sequence"/>
</dbReference>
<evidence type="ECO:0000256" key="2">
    <source>
        <dbReference type="ARBA" id="ARBA00009116"/>
    </source>
</evidence>
<gene>
    <name evidence="6" type="ORF">HK100_007406</name>
</gene>
<comment type="subcellular location">
    <subcellularLocation>
        <location evidence="1">Mitochondrion</location>
    </subcellularLocation>
</comment>
<dbReference type="EMBL" id="JADGJH010003493">
    <property type="protein sequence ID" value="KAJ3090550.1"/>
    <property type="molecule type" value="Genomic_DNA"/>
</dbReference>
<keyword evidence="7" id="KW-1185">Reference proteome</keyword>
<proteinExistence type="inferred from homology"/>
<sequence length="311" mass="35354">MITRLSLIKFAPRWVPLVQFVRANANPGCAFATSASGFAALQSAANHSDDALAKYRRKLEEKARSEGFMSVETLLAESKKKKQTQTTPQQPMQPQATPSIQTLLKGQQSQVQPLPQTQLSPSRPQSTDANLPAFIKPLHQIVDIARLSNELPERIELIWNEYHSSREGLISGVMQSSFYKNFKSKGKEFPLFILPLPRESGVEFYLLQFAFNQIYYTSLLEYKTKQTEAKPRLTLTHYDDFSHSKNIVLMRGEVDTETSLLKPEDARLLVLLTQMFYATGGESKKKLVEIFNKSPQEFDYQLLISECEKLV</sequence>
<evidence type="ECO:0000313" key="7">
    <source>
        <dbReference type="Proteomes" id="UP001211907"/>
    </source>
</evidence>